<proteinExistence type="predicted"/>
<dbReference type="RefSeq" id="WP_307356339.1">
    <property type="nucleotide sequence ID" value="NZ_BAAACJ010000031.1"/>
</dbReference>
<evidence type="ECO:0000313" key="1">
    <source>
        <dbReference type="EMBL" id="MDQ0480380.1"/>
    </source>
</evidence>
<organism evidence="1 2">
    <name type="scientific">Hathewaya limosa</name>
    <name type="common">Clostridium limosum</name>
    <dbReference type="NCBI Taxonomy" id="1536"/>
    <lineage>
        <taxon>Bacteria</taxon>
        <taxon>Bacillati</taxon>
        <taxon>Bacillota</taxon>
        <taxon>Clostridia</taxon>
        <taxon>Eubacteriales</taxon>
        <taxon>Clostridiaceae</taxon>
        <taxon>Hathewaya</taxon>
    </lineage>
</organism>
<sequence>MRVAIIGWKDSVNAIYEVANEVYKDIEFVPVVINNTDESKEIVADYGTKVDGIIFTGLGFVKIVANLEKPNIPYVYIFRDGTSIMKSFWTMNEEGLRPKKISIDVVNENLVKDICKDFGMSFDKIYVYPFEMDKKERIYLKEHKYLWDNGKIDLVITSYGWIYNELKKEGIPVVRLCLTNNLIKESIERIIYKINNRTIKKSQIATQIVKIDSKEITNDKYQYEFLKKSSIVQSKLIEYIATIQGIISPMNVDNFRIISTRGAMENESAQKVFINILNDFRKEKIRVYSGVGFGNSAYDADFNSRIALTKADNIGENVYFIVDDEKNIRGPLGKKEDISYKALVMDKEINNISKKTGISTSYVSKISCLLKNNNVEYVDSKMLGELLGITDRSARRILKKLVDTGYGQLVTSTQTNTVGRPMNVFKLNI</sequence>
<protein>
    <recommendedName>
        <fullName evidence="3">Transcriptional regulator</fullName>
    </recommendedName>
</protein>
<evidence type="ECO:0008006" key="3">
    <source>
        <dbReference type="Google" id="ProtNLM"/>
    </source>
</evidence>
<dbReference type="InterPro" id="IPR043128">
    <property type="entry name" value="Rev_trsase/Diguanyl_cyclase"/>
</dbReference>
<evidence type="ECO:0000313" key="2">
    <source>
        <dbReference type="Proteomes" id="UP001224418"/>
    </source>
</evidence>
<name>A0ABU0JTF3_HATLI</name>
<dbReference type="Proteomes" id="UP001224418">
    <property type="component" value="Unassembled WGS sequence"/>
</dbReference>
<keyword evidence="2" id="KW-1185">Reference proteome</keyword>
<dbReference type="Gene3D" id="3.30.70.270">
    <property type="match status" value="1"/>
</dbReference>
<gene>
    <name evidence="1" type="ORF">QOZ93_002128</name>
</gene>
<dbReference type="EMBL" id="JAUSWN010000018">
    <property type="protein sequence ID" value="MDQ0480380.1"/>
    <property type="molecule type" value="Genomic_DNA"/>
</dbReference>
<accession>A0ABU0JTF3</accession>
<reference evidence="1 2" key="1">
    <citation type="submission" date="2023-07" db="EMBL/GenBank/DDBJ databases">
        <title>Genomic Encyclopedia of Type Strains, Phase IV (KMG-IV): sequencing the most valuable type-strain genomes for metagenomic binning, comparative biology and taxonomic classification.</title>
        <authorList>
            <person name="Goeker M."/>
        </authorList>
    </citation>
    <scope>NUCLEOTIDE SEQUENCE [LARGE SCALE GENOMIC DNA]</scope>
    <source>
        <strain evidence="1 2">DSM 1400</strain>
    </source>
</reference>
<comment type="caution">
    <text evidence="1">The sequence shown here is derived from an EMBL/GenBank/DDBJ whole genome shotgun (WGS) entry which is preliminary data.</text>
</comment>